<evidence type="ECO:0000259" key="9">
    <source>
        <dbReference type="Pfam" id="PF00703"/>
    </source>
</evidence>
<feature type="domain" description="Beta-mannosidase-like galactose-binding" evidence="11">
    <location>
        <begin position="67"/>
        <end position="195"/>
    </location>
</feature>
<dbReference type="InterPro" id="IPR036156">
    <property type="entry name" value="Beta-gal/glucu_dom_sf"/>
</dbReference>
<dbReference type="Proteomes" id="UP000321080">
    <property type="component" value="Unassembled WGS sequence"/>
</dbReference>
<dbReference type="Gene3D" id="2.60.40.10">
    <property type="entry name" value="Immunoglobulins"/>
    <property type="match status" value="2"/>
</dbReference>
<dbReference type="SUPFAM" id="SSF49785">
    <property type="entry name" value="Galactose-binding domain-like"/>
    <property type="match status" value="1"/>
</dbReference>
<feature type="domain" description="Glycoside hydrolase family 2 immunoglobulin-like beta-sandwich" evidence="9">
    <location>
        <begin position="220"/>
        <end position="333"/>
    </location>
</feature>
<evidence type="ECO:0000256" key="4">
    <source>
        <dbReference type="ARBA" id="ARBA00022801"/>
    </source>
</evidence>
<proteinExistence type="inferred from homology"/>
<dbReference type="GO" id="GO:0005975">
    <property type="term" value="P:carbohydrate metabolic process"/>
    <property type="evidence" value="ECO:0007669"/>
    <property type="project" value="InterPro"/>
</dbReference>
<dbReference type="InterPro" id="IPR017853">
    <property type="entry name" value="GH"/>
</dbReference>
<dbReference type="SUPFAM" id="SSF49303">
    <property type="entry name" value="beta-Galactosidase/glucuronidase domain"/>
    <property type="match status" value="2"/>
</dbReference>
<evidence type="ECO:0000259" key="11">
    <source>
        <dbReference type="Pfam" id="PF22666"/>
    </source>
</evidence>
<dbReference type="GO" id="GO:0006516">
    <property type="term" value="P:glycoprotein catabolic process"/>
    <property type="evidence" value="ECO:0007669"/>
    <property type="project" value="TreeGrafter"/>
</dbReference>
<keyword evidence="13" id="KW-1185">Reference proteome</keyword>
<dbReference type="InterPro" id="IPR013783">
    <property type="entry name" value="Ig-like_fold"/>
</dbReference>
<dbReference type="InterPro" id="IPR054593">
    <property type="entry name" value="Beta-mannosidase-like_N2"/>
</dbReference>
<dbReference type="GO" id="GO:0004567">
    <property type="term" value="F:beta-mannosidase activity"/>
    <property type="evidence" value="ECO:0007669"/>
    <property type="project" value="UniProtKB-EC"/>
</dbReference>
<evidence type="ECO:0000256" key="8">
    <source>
        <dbReference type="ARBA" id="ARBA00041614"/>
    </source>
</evidence>
<dbReference type="InterPro" id="IPR006102">
    <property type="entry name" value="Ig-like_GH2"/>
</dbReference>
<evidence type="ECO:0000256" key="2">
    <source>
        <dbReference type="ARBA" id="ARBA00004740"/>
    </source>
</evidence>
<dbReference type="AlphaFoldDB" id="A0A5C7GGT5"/>
<sequence length="838" mass="96658">MKHLLSNYLFTLIAFLTLGSISNAQQSKRLVHDLSGYHWKVQGTLPGRGLEEKFPEISYDHMGDALNWAPAQVPGDVFTDLWRVGRIEDPHYGRNSVKAKWVNEYEWWYLNIFNVPEEMKGKTIELTFDGVDYACDVFVNGKMLGTHEGMFTSFSFDITDLVSFEQKRRGRNTLAVRLHPAPRRYSQVAGRKPAWHGDYWVDLVPTGIWKPVRLEAFETTKIKDIYVQSDINLKKKSADLTVQVEVENYESTNKSVEIEIEVQGENFKSKSYKSTITKSLSPGRNEFTIPVKVPDAKLWYPWDLGDQNLYIANVTIKSNKKVLDVDDKLFGVRELKMEMNPGYTKDEVENPWTVMINGKRHFIRSGTWGGPPDIFFGRASNEKYEEFVRLAKEGNMNNLRIFGWHPTEIPYFYELCNREGITVWQDILPIASLSLPKTEEFKQAIFSEAISVVKDLRNHPCMVIIEGGEEILMTASDPEYNLNLMKELGDVVEPYTNLHYVPVSPLSDHVGIELGFKPKESVHANGLFYSEGRINTEKFFQSKDFAAVPELAISSCPNVESIKKFIPEDELWPPGPSWGHHWTDFDVFRTLNFDVLDNQSTGSLQEFVDATQISQGVIFQYGLEYFRRRKPKSSAICICHYITFAPDMKWGIVDYYQQPKISYDYVKMAYQPVLISLEHKRRRWLPDEQFEGKIWVVNDLYKDFKDCKAEITFLDHNKKEVKQDVIKIPNIKGDSSKEFAAISCKVPGELGNQFHVKLKLTDKSGEVISENKYLLLVGDERVDLPRLREIGQEARDKKEKYGSHNYLRYFEGLSGERGVKQADEEIPTVKEFNLKKTK</sequence>
<name>A0A5C7GGT5_9FLAO</name>
<dbReference type="Gene3D" id="2.60.120.260">
    <property type="entry name" value="Galactose-binding domain-like"/>
    <property type="match status" value="1"/>
</dbReference>
<comment type="similarity">
    <text evidence="6">Belongs to the glycosyl hydrolase 2 family. Beta-mannosidase B subfamily.</text>
</comment>
<dbReference type="EMBL" id="VRKQ01000012">
    <property type="protein sequence ID" value="TXG36086.1"/>
    <property type="molecule type" value="Genomic_DNA"/>
</dbReference>
<dbReference type="InterPro" id="IPR041447">
    <property type="entry name" value="Mannosidase_ig"/>
</dbReference>
<protein>
    <recommendedName>
        <fullName evidence="7">Beta-mannosidase B</fullName>
        <ecNumber evidence="3">3.2.1.25</ecNumber>
    </recommendedName>
    <alternativeName>
        <fullName evidence="8">Mannanase B</fullName>
    </alternativeName>
</protein>
<dbReference type="RefSeq" id="WP_147769115.1">
    <property type="nucleotide sequence ID" value="NZ_VRKQ01000012.1"/>
</dbReference>
<dbReference type="InterPro" id="IPR008979">
    <property type="entry name" value="Galactose-bd-like_sf"/>
</dbReference>
<evidence type="ECO:0000313" key="12">
    <source>
        <dbReference type="EMBL" id="TXG36086.1"/>
    </source>
</evidence>
<dbReference type="SUPFAM" id="SSF51445">
    <property type="entry name" value="(Trans)glycosidases"/>
    <property type="match status" value="1"/>
</dbReference>
<dbReference type="Pfam" id="PF22666">
    <property type="entry name" value="Glyco_hydro_2_N2"/>
    <property type="match status" value="1"/>
</dbReference>
<reference evidence="12 13" key="1">
    <citation type="submission" date="2019-08" db="EMBL/GenBank/DDBJ databases">
        <title>Seonamhaeicola sediminis sp. nov., isolated from marine sediment.</title>
        <authorList>
            <person name="Cao W.R."/>
        </authorList>
    </citation>
    <scope>NUCLEOTIDE SEQUENCE [LARGE SCALE GENOMIC DNA]</scope>
    <source>
        <strain evidence="12 13">1505</strain>
    </source>
</reference>
<dbReference type="Pfam" id="PF00703">
    <property type="entry name" value="Glyco_hydro_2"/>
    <property type="match status" value="1"/>
</dbReference>
<dbReference type="OrthoDB" id="9801077at2"/>
<feature type="domain" description="Mannosidase Ig/CBM-like" evidence="10">
    <location>
        <begin position="693"/>
        <end position="775"/>
    </location>
</feature>
<dbReference type="InterPro" id="IPR050887">
    <property type="entry name" value="Beta-mannosidase_GH2"/>
</dbReference>
<keyword evidence="5" id="KW-0326">Glycosidase</keyword>
<dbReference type="PANTHER" id="PTHR43730:SF1">
    <property type="entry name" value="BETA-MANNOSIDASE"/>
    <property type="match status" value="1"/>
</dbReference>
<evidence type="ECO:0000256" key="6">
    <source>
        <dbReference type="ARBA" id="ARBA00038429"/>
    </source>
</evidence>
<evidence type="ECO:0000259" key="10">
    <source>
        <dbReference type="Pfam" id="PF17786"/>
    </source>
</evidence>
<organism evidence="12 13">
    <name type="scientific">Seonamhaeicola maritimus</name>
    <dbReference type="NCBI Taxonomy" id="2591822"/>
    <lineage>
        <taxon>Bacteria</taxon>
        <taxon>Pseudomonadati</taxon>
        <taxon>Bacteroidota</taxon>
        <taxon>Flavobacteriia</taxon>
        <taxon>Flavobacteriales</taxon>
        <taxon>Flavobacteriaceae</taxon>
    </lineage>
</organism>
<evidence type="ECO:0000256" key="1">
    <source>
        <dbReference type="ARBA" id="ARBA00000829"/>
    </source>
</evidence>
<accession>A0A5C7GGT5</accession>
<comment type="catalytic activity">
    <reaction evidence="1">
        <text>Hydrolysis of terminal, non-reducing beta-D-mannose residues in beta-D-mannosides.</text>
        <dbReference type="EC" id="3.2.1.25"/>
    </reaction>
</comment>
<keyword evidence="4" id="KW-0378">Hydrolase</keyword>
<evidence type="ECO:0000313" key="13">
    <source>
        <dbReference type="Proteomes" id="UP000321080"/>
    </source>
</evidence>
<dbReference type="Gene3D" id="3.20.20.80">
    <property type="entry name" value="Glycosidases"/>
    <property type="match status" value="1"/>
</dbReference>
<evidence type="ECO:0000256" key="7">
    <source>
        <dbReference type="ARBA" id="ARBA00041069"/>
    </source>
</evidence>
<evidence type="ECO:0000256" key="5">
    <source>
        <dbReference type="ARBA" id="ARBA00023295"/>
    </source>
</evidence>
<comment type="pathway">
    <text evidence="2">Glycan metabolism; N-glycan degradation.</text>
</comment>
<comment type="caution">
    <text evidence="12">The sequence shown here is derived from an EMBL/GenBank/DDBJ whole genome shotgun (WGS) entry which is preliminary data.</text>
</comment>
<dbReference type="EC" id="3.2.1.25" evidence="3"/>
<dbReference type="PANTHER" id="PTHR43730">
    <property type="entry name" value="BETA-MANNOSIDASE"/>
    <property type="match status" value="1"/>
</dbReference>
<gene>
    <name evidence="12" type="ORF">FUA22_13430</name>
</gene>
<dbReference type="Pfam" id="PF17786">
    <property type="entry name" value="Mannosidase_ig"/>
    <property type="match status" value="1"/>
</dbReference>
<evidence type="ECO:0000256" key="3">
    <source>
        <dbReference type="ARBA" id="ARBA00012754"/>
    </source>
</evidence>